<dbReference type="PRINTS" id="PR00387">
    <property type="entry name" value="PDIESTERASE1"/>
</dbReference>
<feature type="binding site" evidence="4">
    <location>
        <position position="847"/>
    </location>
    <ligand>
        <name>AMP</name>
        <dbReference type="ChEBI" id="CHEBI:456215"/>
    </ligand>
</feature>
<dbReference type="Pfam" id="PF00233">
    <property type="entry name" value="PDEase_I"/>
    <property type="match status" value="1"/>
</dbReference>
<comment type="similarity">
    <text evidence="6">Belongs to the cyclic nucleotide phosphodiesterase family.</text>
</comment>
<feature type="transmembrane region" description="Helical" evidence="7">
    <location>
        <begin position="112"/>
        <end position="137"/>
    </location>
</feature>
<feature type="binding site" evidence="5">
    <location>
        <position position="673"/>
    </location>
    <ligand>
        <name>Zn(2+)</name>
        <dbReference type="ChEBI" id="CHEBI:29105"/>
        <label>1</label>
    </ligand>
</feature>
<dbReference type="GO" id="GO:0007165">
    <property type="term" value="P:signal transduction"/>
    <property type="evidence" value="ECO:0007669"/>
    <property type="project" value="InterPro"/>
</dbReference>
<dbReference type="AlphaFoldDB" id="A0A812RST0"/>
<dbReference type="InterPro" id="IPR023174">
    <property type="entry name" value="PDEase_CS"/>
</dbReference>
<keyword evidence="7" id="KW-0472">Membrane</keyword>
<feature type="transmembrane region" description="Helical" evidence="7">
    <location>
        <begin position="406"/>
        <end position="427"/>
    </location>
</feature>
<evidence type="ECO:0000256" key="3">
    <source>
        <dbReference type="PIRSR" id="PIRSR623088-1"/>
    </source>
</evidence>
<evidence type="ECO:0000256" key="5">
    <source>
        <dbReference type="PIRSR" id="PIRSR623088-3"/>
    </source>
</evidence>
<keyword evidence="10" id="KW-1185">Reference proteome</keyword>
<sequence length="933" mass="104214">MRRSERSETAPLLKGTVAIAQAHQTLDIEGNFSNRPGGPSGPSTLYEISLHRSRKRTLEKGFDARGSFVHFAHRHLKSAVQFQDVLDRPGVRGFLYRSKWYRRPSVMRLRNFMTGTFVTFCSFASLLIALFCSDVYAFLGASDSTQSDVLLSIAFVFFVLEFLGNALSDKTYLLSFFFFMDFLGTFSMVFDISYLCGADVTAFDRLDLEAKGGSGVMIVRAARAARVGTRAGRLSRVAKIVRFLSGVEDISTSNVKMAKVISNKLSDVLSIRIAFVVIIIAVVFPSFSIFEYPAMEESMSAWTNFLAHELVSFRQGSSTQLELDGVVRRMSSFYRSVSYGPFLACFSEHNTSLAQELLDCRGSGNVRLEFDGVHFSRPTRGEFLLVTSAGKLDVFFDMSAPRRLEAVMAISLIAFSIVAMLVFGTFLSENISTVAIAPMERMLAVVRHRCAQIFKYTAELQEVSDSEAEDSEHEHESEEFQSNEFELLEKAVSKLSAIASLSAADAPKETEPLNEDDLLVMNWTHGRGFITYEVDFGVQAASVSRVRSHHVSPKDVVGIELLYQQVPSEMLTLSRTEDFNPMEPTSSQKKALCAIHLLDNPGCKDFVRGSINPTTLLHFVDTAEANYSPVPFHNFGHSLDVLCTLSLQMEQTQAPLFLTNVEQFGLLVAAVGHDLGHPGLNNPFLVETRHEVAVTYNDRSPLENMHCAKLFHILREPDTNVFYALDKETYKELRKDLIEAILHTDVTKHNEMVKDLALFYQMNSDTLSLQHMPHEVRELLQSNRSGLMNGLLHSADVNNPAKPWHVAKKLAYLCMDEFFAQGDREKELEIPVGMLNDRDKVNRANSQIGFIEFMIAPFIEALVSIFPGLDDLAANTSQNIENWARLWQAEASPPPEQVEKVAVRVQKVVAKLDVTCKTRLQGAPAKDFGDAAS</sequence>
<feature type="transmembrane region" description="Helical" evidence="7">
    <location>
        <begin position="149"/>
        <end position="167"/>
    </location>
</feature>
<keyword evidence="7" id="KW-1133">Transmembrane helix</keyword>
<dbReference type="CDD" id="cd00077">
    <property type="entry name" value="HDc"/>
    <property type="match status" value="1"/>
</dbReference>
<feature type="domain" description="PDEase" evidence="8">
    <location>
        <begin position="559"/>
        <end position="890"/>
    </location>
</feature>
<feature type="binding site" evidence="5">
    <location>
        <position position="796"/>
    </location>
    <ligand>
        <name>Zn(2+)</name>
        <dbReference type="ChEBI" id="CHEBI:29105"/>
        <label>1</label>
    </ligand>
</feature>
<dbReference type="OrthoDB" id="189220at2759"/>
<feature type="binding site" evidence="5">
    <location>
        <position position="674"/>
    </location>
    <ligand>
        <name>Zn(2+)</name>
        <dbReference type="ChEBI" id="CHEBI:29105"/>
        <label>1</label>
    </ligand>
</feature>
<feature type="transmembrane region" description="Helical" evidence="7">
    <location>
        <begin position="174"/>
        <end position="195"/>
    </location>
</feature>
<dbReference type="InterPro" id="IPR002073">
    <property type="entry name" value="PDEase_catalytic_dom"/>
</dbReference>
<dbReference type="GO" id="GO:0046872">
    <property type="term" value="F:metal ion binding"/>
    <property type="evidence" value="ECO:0007669"/>
    <property type="project" value="UniProtKB-KW"/>
</dbReference>
<comment type="caution">
    <text evidence="9">The sequence shown here is derived from an EMBL/GenBank/DDBJ whole genome shotgun (WGS) entry which is preliminary data.</text>
</comment>
<feature type="transmembrane region" description="Helical" evidence="7">
    <location>
        <begin position="269"/>
        <end position="290"/>
    </location>
</feature>
<dbReference type="InterPro" id="IPR036971">
    <property type="entry name" value="PDEase_catalytic_dom_sf"/>
</dbReference>
<evidence type="ECO:0000256" key="7">
    <source>
        <dbReference type="SAM" id="Phobius"/>
    </source>
</evidence>
<name>A0A812RST0_9DINO</name>
<dbReference type="PROSITE" id="PS51845">
    <property type="entry name" value="PDEASE_I_2"/>
    <property type="match status" value="1"/>
</dbReference>
<keyword evidence="1 5" id="KW-0479">Metal-binding</keyword>
<dbReference type="SUPFAM" id="SSF109604">
    <property type="entry name" value="HD-domain/PDEase-like"/>
    <property type="match status" value="1"/>
</dbReference>
<evidence type="ECO:0000256" key="6">
    <source>
        <dbReference type="RuleBase" id="RU363067"/>
    </source>
</evidence>
<dbReference type="PROSITE" id="PS00126">
    <property type="entry name" value="PDEASE_I_1"/>
    <property type="match status" value="1"/>
</dbReference>
<dbReference type="InterPro" id="IPR023088">
    <property type="entry name" value="PDEase"/>
</dbReference>
<evidence type="ECO:0000313" key="9">
    <source>
        <dbReference type="EMBL" id="CAE7454798.1"/>
    </source>
</evidence>
<gene>
    <name evidence="9" type="primary">PDE9A</name>
    <name evidence="9" type="ORF">SNAT2548_LOCUS25002</name>
</gene>
<feature type="binding site" evidence="4">
    <location>
        <position position="674"/>
    </location>
    <ligand>
        <name>AMP</name>
        <dbReference type="ChEBI" id="CHEBI:456215"/>
    </ligand>
</feature>
<evidence type="ECO:0000256" key="1">
    <source>
        <dbReference type="ARBA" id="ARBA00022723"/>
    </source>
</evidence>
<feature type="binding site" evidence="5">
    <location>
        <position position="674"/>
    </location>
    <ligand>
        <name>Zn(2+)</name>
        <dbReference type="ChEBI" id="CHEBI:29105"/>
        <label>2</label>
    </ligand>
</feature>
<proteinExistence type="inferred from homology"/>
<comment type="cofactor">
    <cofactor evidence="6">
        <name>a divalent metal cation</name>
        <dbReference type="ChEBI" id="CHEBI:60240"/>
    </cofactor>
    <text evidence="6">Binds 2 divalent metal cations per subunit. Site 1 may preferentially bind zinc ions, while site 2 has a preference for magnesium and/or manganese ions.</text>
</comment>
<dbReference type="InterPro" id="IPR003607">
    <property type="entry name" value="HD/PDEase_dom"/>
</dbReference>
<evidence type="ECO:0000313" key="10">
    <source>
        <dbReference type="Proteomes" id="UP000604046"/>
    </source>
</evidence>
<dbReference type="EC" id="3.1.4.-" evidence="6"/>
<dbReference type="PANTHER" id="PTHR11347">
    <property type="entry name" value="CYCLIC NUCLEOTIDE PHOSPHODIESTERASE"/>
    <property type="match status" value="1"/>
</dbReference>
<keyword evidence="2 6" id="KW-0378">Hydrolase</keyword>
<feature type="active site" description="Proton donor" evidence="3">
    <location>
        <position position="633"/>
    </location>
</feature>
<protein>
    <recommendedName>
        <fullName evidence="6">Phosphodiesterase</fullName>
        <ecNumber evidence="6">3.1.4.-</ecNumber>
    </recommendedName>
</protein>
<keyword evidence="7" id="KW-0812">Transmembrane</keyword>
<dbReference type="Proteomes" id="UP000604046">
    <property type="component" value="Unassembled WGS sequence"/>
</dbReference>
<organism evidence="9 10">
    <name type="scientific">Symbiodinium natans</name>
    <dbReference type="NCBI Taxonomy" id="878477"/>
    <lineage>
        <taxon>Eukaryota</taxon>
        <taxon>Sar</taxon>
        <taxon>Alveolata</taxon>
        <taxon>Dinophyceae</taxon>
        <taxon>Suessiales</taxon>
        <taxon>Symbiodiniaceae</taxon>
        <taxon>Symbiodinium</taxon>
    </lineage>
</organism>
<feature type="binding site" evidence="4">
    <location>
        <begin position="633"/>
        <end position="637"/>
    </location>
    <ligand>
        <name>AMP</name>
        <dbReference type="ChEBI" id="CHEBI:456215"/>
    </ligand>
</feature>
<feature type="binding site" evidence="5">
    <location>
        <position position="637"/>
    </location>
    <ligand>
        <name>Zn(2+)</name>
        <dbReference type="ChEBI" id="CHEBI:29105"/>
        <label>1</label>
    </ligand>
</feature>
<evidence type="ECO:0000259" key="8">
    <source>
        <dbReference type="PROSITE" id="PS51845"/>
    </source>
</evidence>
<accession>A0A812RST0</accession>
<feature type="binding site" evidence="4">
    <location>
        <position position="796"/>
    </location>
    <ligand>
        <name>AMP</name>
        <dbReference type="ChEBI" id="CHEBI:456215"/>
    </ligand>
</feature>
<reference evidence="9" key="1">
    <citation type="submission" date="2021-02" db="EMBL/GenBank/DDBJ databases">
        <authorList>
            <person name="Dougan E. K."/>
            <person name="Rhodes N."/>
            <person name="Thang M."/>
            <person name="Chan C."/>
        </authorList>
    </citation>
    <scope>NUCLEOTIDE SEQUENCE</scope>
</reference>
<evidence type="ECO:0000256" key="4">
    <source>
        <dbReference type="PIRSR" id="PIRSR623088-2"/>
    </source>
</evidence>
<dbReference type="GO" id="GO:0004114">
    <property type="term" value="F:3',5'-cyclic-nucleotide phosphodiesterase activity"/>
    <property type="evidence" value="ECO:0007669"/>
    <property type="project" value="InterPro"/>
</dbReference>
<evidence type="ECO:0000256" key="2">
    <source>
        <dbReference type="ARBA" id="ARBA00022801"/>
    </source>
</evidence>
<dbReference type="EMBL" id="CAJNDS010002376">
    <property type="protein sequence ID" value="CAE7454798.1"/>
    <property type="molecule type" value="Genomic_DNA"/>
</dbReference>
<dbReference type="Gene3D" id="1.10.1300.10">
    <property type="entry name" value="3'5'-cyclic nucleotide phosphodiesterase, catalytic domain"/>
    <property type="match status" value="1"/>
</dbReference>